<evidence type="ECO:0000313" key="1">
    <source>
        <dbReference type="EMBL" id="GIO51080.1"/>
    </source>
</evidence>
<organism evidence="1 2">
    <name type="scientific">Paenibacillus azoreducens</name>
    <dbReference type="NCBI Taxonomy" id="116718"/>
    <lineage>
        <taxon>Bacteria</taxon>
        <taxon>Bacillati</taxon>
        <taxon>Bacillota</taxon>
        <taxon>Bacilli</taxon>
        <taxon>Bacillales</taxon>
        <taxon>Paenibacillaceae</taxon>
        <taxon>Paenibacillus</taxon>
    </lineage>
</organism>
<comment type="caution">
    <text evidence="1">The sequence shown here is derived from an EMBL/GenBank/DDBJ whole genome shotgun (WGS) entry which is preliminary data.</text>
</comment>
<evidence type="ECO:0000313" key="2">
    <source>
        <dbReference type="Proteomes" id="UP000682811"/>
    </source>
</evidence>
<sequence>MAIVSTTKIQKKLVFFIRKGGFIEHIIGKDVYLLDKQGKWKWTGKNYQKVFFEKLLPFARLIRLISMSTKQ</sequence>
<protein>
    <submittedName>
        <fullName evidence="1">Uncharacterized protein</fullName>
    </submittedName>
</protein>
<dbReference type="EMBL" id="BORT01000043">
    <property type="protein sequence ID" value="GIO51080.1"/>
    <property type="molecule type" value="Genomic_DNA"/>
</dbReference>
<gene>
    <name evidence="1" type="ORF">J34TS1_58450</name>
</gene>
<name>A0A919YKL1_9BACL</name>
<dbReference type="Proteomes" id="UP000682811">
    <property type="component" value="Unassembled WGS sequence"/>
</dbReference>
<reference evidence="1 2" key="1">
    <citation type="submission" date="2021-03" db="EMBL/GenBank/DDBJ databases">
        <title>Antimicrobial resistance genes in bacteria isolated from Japanese honey, and their potential for conferring macrolide and lincosamide resistance in the American foulbrood pathogen Paenibacillus larvae.</title>
        <authorList>
            <person name="Okamoto M."/>
            <person name="Kumagai M."/>
            <person name="Kanamori H."/>
            <person name="Takamatsu D."/>
        </authorList>
    </citation>
    <scope>NUCLEOTIDE SEQUENCE [LARGE SCALE GENOMIC DNA]</scope>
    <source>
        <strain evidence="1 2">J34TS1</strain>
    </source>
</reference>
<proteinExistence type="predicted"/>
<accession>A0A919YKL1</accession>
<dbReference type="AlphaFoldDB" id="A0A919YKL1"/>
<keyword evidence="2" id="KW-1185">Reference proteome</keyword>